<name>A0ABU6APG4_9NOCA</name>
<feature type="region of interest" description="Disordered" evidence="1">
    <location>
        <begin position="284"/>
        <end position="308"/>
    </location>
</feature>
<proteinExistence type="predicted"/>
<evidence type="ECO:0000313" key="4">
    <source>
        <dbReference type="Proteomes" id="UP001348098"/>
    </source>
</evidence>
<keyword evidence="4" id="KW-1185">Reference proteome</keyword>
<dbReference type="InterPro" id="IPR055583">
    <property type="entry name" value="DUF7159"/>
</dbReference>
<gene>
    <name evidence="3" type="ORF">U3653_04945</name>
</gene>
<dbReference type="Proteomes" id="UP001348098">
    <property type="component" value="Unassembled WGS sequence"/>
</dbReference>
<evidence type="ECO:0000313" key="3">
    <source>
        <dbReference type="EMBL" id="MEB3509360.1"/>
    </source>
</evidence>
<protein>
    <recommendedName>
        <fullName evidence="2">DUF7159 domain-containing protein</fullName>
    </recommendedName>
</protein>
<evidence type="ECO:0000259" key="2">
    <source>
        <dbReference type="Pfam" id="PF23717"/>
    </source>
</evidence>
<reference evidence="3 4" key="1">
    <citation type="submission" date="2023-12" db="EMBL/GenBank/DDBJ databases">
        <title>novel species in genus Nocarida.</title>
        <authorList>
            <person name="Li Z."/>
        </authorList>
    </citation>
    <scope>NUCLEOTIDE SEQUENCE [LARGE SCALE GENOMIC DNA]</scope>
    <source>
        <strain evidence="3 4">CDC186</strain>
    </source>
</reference>
<accession>A0ABU6APG4</accession>
<evidence type="ECO:0000256" key="1">
    <source>
        <dbReference type="SAM" id="MobiDB-lite"/>
    </source>
</evidence>
<dbReference type="EMBL" id="JAYKYQ010000002">
    <property type="protein sequence ID" value="MEB3509360.1"/>
    <property type="molecule type" value="Genomic_DNA"/>
</dbReference>
<dbReference type="RefSeq" id="WP_195077434.1">
    <property type="nucleotide sequence ID" value="NZ_JAYESH010000001.1"/>
</dbReference>
<feature type="domain" description="DUF7159" evidence="2">
    <location>
        <begin position="8"/>
        <end position="222"/>
    </location>
</feature>
<dbReference type="Pfam" id="PF23717">
    <property type="entry name" value="DUF7159"/>
    <property type="match status" value="1"/>
</dbReference>
<comment type="caution">
    <text evidence="3">The sequence shown here is derived from an EMBL/GenBank/DDBJ whole genome shotgun (WGS) entry which is preliminary data.</text>
</comment>
<organism evidence="3 4">
    <name type="scientific">Nocardia implantans</name>
    <dbReference type="NCBI Taxonomy" id="3108168"/>
    <lineage>
        <taxon>Bacteria</taxon>
        <taxon>Bacillati</taxon>
        <taxon>Actinomycetota</taxon>
        <taxon>Actinomycetes</taxon>
        <taxon>Mycobacteriales</taxon>
        <taxon>Nocardiaceae</taxon>
        <taxon>Nocardia</taxon>
    </lineage>
</organism>
<sequence>MVAESVVTLGVSTERGAVHAVALADGRKLADRVLLRRVERTGGDSKADVAAAVEAALDAVAAGLGAEREVGGVAVAYRDAAERRAIVTRLAAGRWHSASMVSVKSAHLSVASMMTWLDAYDNLLVCEVVPGYHAFTLVDRGRRRVLAAVGQAGRATPRSLGMGVTAAWDQLDAAGARPDAVALIGSAGAGSAVLTAVEKFGAPVIPCTVGAFASAAGAALSARLEQDSYAGPVSESNRPRGGVAVFAAAGVLASGMVIGGSYLLNDSSRSVPTVVTDARIEGAGATHPVEPVRPAGTEADESFDGPHGGDATTTGVWLPDQRWGSSPRHRPLPLVAADAPVAPEPEAPEPLVPGTGIPSDRQVGAPDGALLFPGEAPPPAAFTPEAADWWDEHLRLMAQWAAQQVLQA</sequence>